<feature type="region of interest" description="Disordered" evidence="5">
    <location>
        <begin position="192"/>
        <end position="215"/>
    </location>
</feature>
<dbReference type="PROSITE" id="PS51257">
    <property type="entry name" value="PROKAR_LIPOPROTEIN"/>
    <property type="match status" value="1"/>
</dbReference>
<dbReference type="Pfam" id="PF00691">
    <property type="entry name" value="OmpA"/>
    <property type="match status" value="1"/>
</dbReference>
<evidence type="ECO:0000256" key="1">
    <source>
        <dbReference type="ARBA" id="ARBA00004442"/>
    </source>
</evidence>
<evidence type="ECO:0000256" key="3">
    <source>
        <dbReference type="ARBA" id="ARBA00023237"/>
    </source>
</evidence>
<dbReference type="InterPro" id="IPR050330">
    <property type="entry name" value="Bact_OuterMem_StrucFunc"/>
</dbReference>
<dbReference type="PRINTS" id="PR01021">
    <property type="entry name" value="OMPADOMAIN"/>
</dbReference>
<evidence type="ECO:0000259" key="6">
    <source>
        <dbReference type="PROSITE" id="PS51123"/>
    </source>
</evidence>
<evidence type="ECO:0000256" key="2">
    <source>
        <dbReference type="ARBA" id="ARBA00023136"/>
    </source>
</evidence>
<keyword evidence="8" id="KW-1185">Reference proteome</keyword>
<accession>A0ABX7KAJ9</accession>
<comment type="subcellular location">
    <subcellularLocation>
        <location evidence="1">Cell outer membrane</location>
    </subcellularLocation>
</comment>
<dbReference type="EMBL" id="CP061510">
    <property type="protein sequence ID" value="QSB45285.1"/>
    <property type="molecule type" value="Genomic_DNA"/>
</dbReference>
<dbReference type="SUPFAM" id="SSF103088">
    <property type="entry name" value="OmpA-like"/>
    <property type="match status" value="1"/>
</dbReference>
<feature type="domain" description="OmpA-like" evidence="6">
    <location>
        <begin position="70"/>
        <end position="193"/>
    </location>
</feature>
<feature type="region of interest" description="Disordered" evidence="5">
    <location>
        <begin position="30"/>
        <end position="56"/>
    </location>
</feature>
<dbReference type="InterPro" id="IPR006664">
    <property type="entry name" value="OMP_bac"/>
</dbReference>
<dbReference type="PANTHER" id="PTHR30329">
    <property type="entry name" value="STATOR ELEMENT OF FLAGELLAR MOTOR COMPLEX"/>
    <property type="match status" value="1"/>
</dbReference>
<keyword evidence="3" id="KW-0998">Cell outer membrane</keyword>
<dbReference type="CDD" id="cd07185">
    <property type="entry name" value="OmpA_C-like"/>
    <property type="match status" value="1"/>
</dbReference>
<dbReference type="Gene3D" id="3.30.1330.60">
    <property type="entry name" value="OmpA-like domain"/>
    <property type="match status" value="1"/>
</dbReference>
<evidence type="ECO:0000256" key="5">
    <source>
        <dbReference type="SAM" id="MobiDB-lite"/>
    </source>
</evidence>
<sequence length="215" mass="22235">MIDLIKAAKAMAICSGTALILSACHRGGPSDEATDTASAATDVASTPSDAASEGGEKISIFRPDVEIAREPKPMAPLSMRIGFDDGGSELSDAARNVLLEVLDSPQMKAGGAIVLGGHTDSAGTDAANLRASRKRAETVRDWLIEHGVAEKRVTVIAFGEQNPVAPNAKADGTPDEDARAHNRRVDITIAVPPGTPEAAKSGAAETLVDELTTTR</sequence>
<dbReference type="RefSeq" id="WP_205444059.1">
    <property type="nucleotide sequence ID" value="NZ_CP061510.1"/>
</dbReference>
<dbReference type="Proteomes" id="UP000663637">
    <property type="component" value="Chromosome"/>
</dbReference>
<feature type="compositionally biased region" description="Low complexity" evidence="5">
    <location>
        <begin position="35"/>
        <end position="52"/>
    </location>
</feature>
<organism evidence="7 8">
    <name type="scientific">Tsuneonella flava</name>
    <dbReference type="NCBI Taxonomy" id="2055955"/>
    <lineage>
        <taxon>Bacteria</taxon>
        <taxon>Pseudomonadati</taxon>
        <taxon>Pseudomonadota</taxon>
        <taxon>Alphaproteobacteria</taxon>
        <taxon>Sphingomonadales</taxon>
        <taxon>Erythrobacteraceae</taxon>
        <taxon>Tsuneonella</taxon>
    </lineage>
</organism>
<dbReference type="InterPro" id="IPR006665">
    <property type="entry name" value="OmpA-like"/>
</dbReference>
<evidence type="ECO:0000256" key="4">
    <source>
        <dbReference type="PROSITE-ProRule" id="PRU00473"/>
    </source>
</evidence>
<gene>
    <name evidence="7" type="ORF">IDJ81_03905</name>
</gene>
<protein>
    <submittedName>
        <fullName evidence="7">OmpA family protein</fullName>
    </submittedName>
</protein>
<dbReference type="InterPro" id="IPR036737">
    <property type="entry name" value="OmpA-like_sf"/>
</dbReference>
<dbReference type="PROSITE" id="PS51123">
    <property type="entry name" value="OMPA_2"/>
    <property type="match status" value="1"/>
</dbReference>
<name>A0ABX7KAJ9_9SPHN</name>
<evidence type="ECO:0000313" key="7">
    <source>
        <dbReference type="EMBL" id="QSB45285.1"/>
    </source>
</evidence>
<reference evidence="7 8" key="1">
    <citation type="submission" date="2020-09" db="EMBL/GenBank/DDBJ databases">
        <title>Complete genome sequence of altererythrobacter flavus SS-21NJ, isolated from Dongying oil sludge in Shandong province.</title>
        <authorList>
            <person name="Sun S."/>
            <person name="Zhang Z."/>
        </authorList>
    </citation>
    <scope>NUCLEOTIDE SEQUENCE [LARGE SCALE GENOMIC DNA]</scope>
    <source>
        <strain evidence="7 8">SS-21NJ</strain>
    </source>
</reference>
<keyword evidence="2 4" id="KW-0472">Membrane</keyword>
<evidence type="ECO:0000313" key="8">
    <source>
        <dbReference type="Proteomes" id="UP000663637"/>
    </source>
</evidence>
<proteinExistence type="predicted"/>
<dbReference type="PANTHER" id="PTHR30329:SF21">
    <property type="entry name" value="LIPOPROTEIN YIAD-RELATED"/>
    <property type="match status" value="1"/>
</dbReference>